<sequence>MAKTQQPARVLSIAGTDPTGGAGIQADLKAIAAADGFGMSVVTALVAQNTQGVRSIHLPPVEFLREQLDAVLDDVDVDAVKIGMLSNTAIADVVREYLPRFGDVPVVLDPVMVASSNDRLLDAEAEDAVRELCQHATVITPNLKELAVLTQNDEADDFDVAIEQAQAWADKHNTAIIVKGGHLRSDIADNAVVRPNQEPFRVPSPRVDTNNTHGTGCSLSSALATRLGAGDDLERALTWSTNWLHEAIANADALHVGKGNGPVDHFHRSRRLQGGAELFPVAVVTDENNDGVAASRNISAEAETSELPAPKLEAPGPHTQRMWDVGAQYFADIQDLSFIQQLGQGTLNREDFRFYLQQDSFYLDLYSKSLARLAGMARNQKDQLHWAQGAAECISVEADLHRTELNDDSRGSHVESDTAAILPSRVTRAYTDFLSATTHTDDYVVGIGAVLPCYWLYAEVGLHLFEQNHPGHPFEEWLDMYGGQDFLDDTRRVLDIAERALADASPETRRRAEQAYAQAAFYEVEFFDQAHRR</sequence>
<comment type="cofactor">
    <cofactor evidence="3">
        <name>Mg(2+)</name>
        <dbReference type="ChEBI" id="CHEBI:18420"/>
    </cofactor>
</comment>
<dbReference type="NCBIfam" id="TIGR00097">
    <property type="entry name" value="HMP-P_kinase"/>
    <property type="match status" value="1"/>
</dbReference>
<dbReference type="CDD" id="cd19365">
    <property type="entry name" value="TenA_C-like"/>
    <property type="match status" value="1"/>
</dbReference>
<evidence type="ECO:0000256" key="22">
    <source>
        <dbReference type="ARBA" id="ARBA00061559"/>
    </source>
</evidence>
<evidence type="ECO:0000256" key="11">
    <source>
        <dbReference type="ARBA" id="ARBA00022679"/>
    </source>
</evidence>
<evidence type="ECO:0000256" key="17">
    <source>
        <dbReference type="ARBA" id="ARBA00047334"/>
    </source>
</evidence>
<evidence type="ECO:0000256" key="14">
    <source>
        <dbReference type="ARBA" id="ARBA00022840"/>
    </source>
</evidence>
<comment type="similarity">
    <text evidence="21">In the central section; belongs to the ThiD family.</text>
</comment>
<dbReference type="GO" id="GO:0005829">
    <property type="term" value="C:cytosol"/>
    <property type="evidence" value="ECO:0007669"/>
    <property type="project" value="TreeGrafter"/>
</dbReference>
<keyword evidence="14" id="KW-0067">ATP-binding</keyword>
<dbReference type="NCBIfam" id="NF011301">
    <property type="entry name" value="PRK14713.1"/>
    <property type="match status" value="1"/>
</dbReference>
<dbReference type="Gene3D" id="1.20.910.10">
    <property type="entry name" value="Heme oxygenase-like"/>
    <property type="match status" value="1"/>
</dbReference>
<evidence type="ECO:0000256" key="9">
    <source>
        <dbReference type="ARBA" id="ARBA00012830"/>
    </source>
</evidence>
<evidence type="ECO:0000256" key="6">
    <source>
        <dbReference type="ARBA" id="ARBA00004769"/>
    </source>
</evidence>
<comment type="similarity">
    <text evidence="22">In the C-terminal section; belongs to the thiaminase-2 family.</text>
</comment>
<keyword evidence="12" id="KW-0547">Nucleotide-binding</keyword>
<dbReference type="GO" id="GO:0005524">
    <property type="term" value="F:ATP binding"/>
    <property type="evidence" value="ECO:0007669"/>
    <property type="project" value="UniProtKB-KW"/>
</dbReference>
<evidence type="ECO:0000259" key="24">
    <source>
        <dbReference type="Pfam" id="PF03070"/>
    </source>
</evidence>
<comment type="catalytic activity">
    <reaction evidence="19">
        <text>2-[(2R,5Z)-2-carboxy-4-methylthiazol-5(2H)-ylidene]ethyl phosphate + 4-amino-2-methyl-5-(diphosphooxymethyl)pyrimidine + 2 H(+) = thiamine phosphate + CO2 + diphosphate</text>
        <dbReference type="Rhea" id="RHEA:47844"/>
        <dbReference type="ChEBI" id="CHEBI:15378"/>
        <dbReference type="ChEBI" id="CHEBI:16526"/>
        <dbReference type="ChEBI" id="CHEBI:33019"/>
        <dbReference type="ChEBI" id="CHEBI:37575"/>
        <dbReference type="ChEBI" id="CHEBI:57841"/>
        <dbReference type="ChEBI" id="CHEBI:62899"/>
        <dbReference type="EC" id="2.5.1.3"/>
    </reaction>
</comment>
<dbReference type="SUPFAM" id="SSF53613">
    <property type="entry name" value="Ribokinase-like"/>
    <property type="match status" value="1"/>
</dbReference>
<dbReference type="Proteomes" id="UP000033566">
    <property type="component" value="Chromosome"/>
</dbReference>
<feature type="domain" description="Thiaminase-2/PQQC" evidence="24">
    <location>
        <begin position="338"/>
        <end position="530"/>
    </location>
</feature>
<dbReference type="GO" id="GO:0008972">
    <property type="term" value="F:phosphomethylpyrimidine kinase activity"/>
    <property type="evidence" value="ECO:0007669"/>
    <property type="project" value="UniProtKB-EC"/>
</dbReference>
<dbReference type="UniPathway" id="UPA00060">
    <property type="reaction ID" value="UER00138"/>
</dbReference>
<dbReference type="PANTHER" id="PTHR20858">
    <property type="entry name" value="PHOSPHOMETHYLPYRIMIDINE KINASE"/>
    <property type="match status" value="1"/>
</dbReference>
<comment type="pathway">
    <text evidence="6">Cofactor biosynthesis; thiamine diphosphate biosynthesis; 4-amino-2-methyl-5-diphosphomethylpyrimidine from 5-amino-1-(5-phospho-D-ribosyl)imidazole: step 3/3.</text>
</comment>
<protein>
    <recommendedName>
        <fullName evidence="23">Thiamine biosynthesis multifunctional protein ThiED</fullName>
        <ecNumber evidence="9">2.5.1.3</ecNumber>
        <ecNumber evidence="8">2.7.1.49</ecNumber>
        <ecNumber evidence="10">2.7.4.7</ecNumber>
    </recommendedName>
</protein>
<dbReference type="EC" id="2.7.4.7" evidence="10"/>
<organism evidence="26 27">
    <name type="scientific">Corynebacterium camporealensis</name>
    <dbReference type="NCBI Taxonomy" id="161896"/>
    <lineage>
        <taxon>Bacteria</taxon>
        <taxon>Bacillati</taxon>
        <taxon>Actinomycetota</taxon>
        <taxon>Actinomycetes</taxon>
        <taxon>Mycobacteriales</taxon>
        <taxon>Corynebacteriaceae</taxon>
        <taxon>Corynebacterium</taxon>
    </lineage>
</organism>
<proteinExistence type="inferred from homology"/>
<evidence type="ECO:0000259" key="25">
    <source>
        <dbReference type="Pfam" id="PF08543"/>
    </source>
</evidence>
<dbReference type="EMBL" id="CP011311">
    <property type="protein sequence ID" value="AKE39141.1"/>
    <property type="molecule type" value="Genomic_DNA"/>
</dbReference>
<dbReference type="FunFam" id="3.40.1190.20:FF:000003">
    <property type="entry name" value="Phosphomethylpyrimidine kinase ThiD"/>
    <property type="match status" value="1"/>
</dbReference>
<dbReference type="InterPro" id="IPR013749">
    <property type="entry name" value="PM/HMP-P_kinase-1"/>
</dbReference>
<dbReference type="SUPFAM" id="SSF48613">
    <property type="entry name" value="Heme oxygenase-like"/>
    <property type="match status" value="1"/>
</dbReference>
<dbReference type="InterPro" id="IPR029056">
    <property type="entry name" value="Ribokinase-like"/>
</dbReference>
<dbReference type="GO" id="GO:0008902">
    <property type="term" value="F:hydroxymethylpyrimidine kinase activity"/>
    <property type="evidence" value="ECO:0007669"/>
    <property type="project" value="UniProtKB-EC"/>
</dbReference>
<evidence type="ECO:0000256" key="19">
    <source>
        <dbReference type="ARBA" id="ARBA00047883"/>
    </source>
</evidence>
<evidence type="ECO:0000256" key="4">
    <source>
        <dbReference type="ARBA" id="ARBA00003814"/>
    </source>
</evidence>
<name>A0A0F6TAJ1_9CORY</name>
<keyword evidence="15" id="KW-0784">Thiamine biosynthesis</keyword>
<comment type="pathway">
    <text evidence="7">Cofactor biosynthesis; thiamine diphosphate biosynthesis; thiamine phosphate from 4-amino-2-methyl-5-diphosphomethylpyrimidine and 4-methyl-5-(2-phosphoethyl)-thiazole: step 1/1.</text>
</comment>
<keyword evidence="13 26" id="KW-0418">Kinase</keyword>
<comment type="catalytic activity">
    <reaction evidence="18">
        <text>2-(2-carboxy-4-methylthiazol-5-yl)ethyl phosphate + 4-amino-2-methyl-5-(diphosphooxymethyl)pyrimidine + 2 H(+) = thiamine phosphate + CO2 + diphosphate</text>
        <dbReference type="Rhea" id="RHEA:47848"/>
        <dbReference type="ChEBI" id="CHEBI:15378"/>
        <dbReference type="ChEBI" id="CHEBI:16526"/>
        <dbReference type="ChEBI" id="CHEBI:33019"/>
        <dbReference type="ChEBI" id="CHEBI:37575"/>
        <dbReference type="ChEBI" id="CHEBI:57841"/>
        <dbReference type="ChEBI" id="CHEBI:62890"/>
        <dbReference type="EC" id="2.5.1.3"/>
    </reaction>
</comment>
<evidence type="ECO:0000256" key="1">
    <source>
        <dbReference type="ARBA" id="ARBA00000151"/>
    </source>
</evidence>
<dbReference type="HOGENOM" id="CLU_020520_2_0_11"/>
<evidence type="ECO:0000256" key="23">
    <source>
        <dbReference type="ARBA" id="ARBA00067202"/>
    </source>
</evidence>
<evidence type="ECO:0000256" key="8">
    <source>
        <dbReference type="ARBA" id="ARBA00012135"/>
    </source>
</evidence>
<evidence type="ECO:0000256" key="12">
    <source>
        <dbReference type="ARBA" id="ARBA00022741"/>
    </source>
</evidence>
<dbReference type="Pfam" id="PF08543">
    <property type="entry name" value="Phos_pyr_kin"/>
    <property type="match status" value="1"/>
</dbReference>
<dbReference type="EC" id="2.7.1.49" evidence="8"/>
<comment type="function">
    <text evidence="5">Catalyzes the phosphorylation of hydroxymethylpyrimidine phosphate (HMP-P) to HMP-PP, and of HMP to HMP-P.</text>
</comment>
<dbReference type="GO" id="GO:0009228">
    <property type="term" value="P:thiamine biosynthetic process"/>
    <property type="evidence" value="ECO:0007669"/>
    <property type="project" value="UniProtKB-KW"/>
</dbReference>
<keyword evidence="16" id="KW-0511">Multifunctional enzyme</keyword>
<evidence type="ECO:0000256" key="10">
    <source>
        <dbReference type="ARBA" id="ARBA00012963"/>
    </source>
</evidence>
<dbReference type="Pfam" id="PF03070">
    <property type="entry name" value="TENA_THI-4"/>
    <property type="match status" value="1"/>
</dbReference>
<keyword evidence="11 26" id="KW-0808">Transferase</keyword>
<dbReference type="GO" id="GO:0004789">
    <property type="term" value="F:thiamine-phosphate diphosphorylase activity"/>
    <property type="evidence" value="ECO:0007669"/>
    <property type="project" value="UniProtKB-EC"/>
</dbReference>
<feature type="domain" description="Pyridoxamine kinase/Phosphomethylpyrimidine kinase" evidence="25">
    <location>
        <begin position="17"/>
        <end position="264"/>
    </location>
</feature>
<gene>
    <name evidence="26" type="primary">thiED</name>
    <name evidence="26" type="ORF">UL81_05885</name>
</gene>
<dbReference type="GO" id="GO:0009229">
    <property type="term" value="P:thiamine diphosphate biosynthetic process"/>
    <property type="evidence" value="ECO:0007669"/>
    <property type="project" value="UniProtKB-UniPathway"/>
</dbReference>
<dbReference type="Gene3D" id="3.40.1190.20">
    <property type="match status" value="1"/>
</dbReference>
<dbReference type="AlphaFoldDB" id="A0A0F6TAJ1"/>
<dbReference type="PATRIC" id="fig|161896.4.peg.1153"/>
<evidence type="ECO:0000256" key="5">
    <source>
        <dbReference type="ARBA" id="ARBA00003848"/>
    </source>
</evidence>
<reference evidence="26 27" key="1">
    <citation type="journal article" date="2015" name="Genome Announc.">
        <title>Complete Genome Sequence of Corynebacterium camporealensis DSM 44610, Isolated from the Milk of a Manchega Sheep with Subclinical Mastitis.</title>
        <authorList>
            <person name="Ruckert C."/>
            <person name="Albersmeier A."/>
            <person name="Winkler A."/>
            <person name="Tauch A."/>
        </authorList>
    </citation>
    <scope>NUCLEOTIDE SEQUENCE [LARGE SCALE GENOMIC DNA]</scope>
    <source>
        <strain evidence="26 27">DSM 44610</strain>
    </source>
</reference>
<dbReference type="InterPro" id="IPR016084">
    <property type="entry name" value="Haem_Oase-like_multi-hlx"/>
</dbReference>
<evidence type="ECO:0000256" key="15">
    <source>
        <dbReference type="ARBA" id="ARBA00022977"/>
    </source>
</evidence>
<evidence type="ECO:0000256" key="20">
    <source>
        <dbReference type="ARBA" id="ARBA00061283"/>
    </source>
</evidence>
<evidence type="ECO:0000256" key="3">
    <source>
        <dbReference type="ARBA" id="ARBA00001946"/>
    </source>
</evidence>
<comment type="similarity">
    <text evidence="20">In the N-terminal section; belongs to the thiamine-phosphate synthase family.</text>
</comment>
<comment type="function">
    <text evidence="4">Condenses 4-methyl-5-(beta-hydroxyethyl)thiazole monophosphate (THZ-P) and 2-methyl-4-amino-5-hydroxymethyl pyrimidine pyrophosphate (HMP-PP) to form thiamine monophosphate (TMP).</text>
</comment>
<comment type="catalytic activity">
    <reaction evidence="2">
        <text>4-amino-2-methyl-5-(phosphooxymethyl)pyrimidine + ATP = 4-amino-2-methyl-5-(diphosphooxymethyl)pyrimidine + ADP</text>
        <dbReference type="Rhea" id="RHEA:19893"/>
        <dbReference type="ChEBI" id="CHEBI:30616"/>
        <dbReference type="ChEBI" id="CHEBI:57841"/>
        <dbReference type="ChEBI" id="CHEBI:58354"/>
        <dbReference type="ChEBI" id="CHEBI:456216"/>
        <dbReference type="EC" id="2.7.4.7"/>
    </reaction>
</comment>
<dbReference type="InterPro" id="IPR004305">
    <property type="entry name" value="Thiaminase-2/PQQC"/>
</dbReference>
<evidence type="ECO:0000313" key="27">
    <source>
        <dbReference type="Proteomes" id="UP000033566"/>
    </source>
</evidence>
<evidence type="ECO:0000256" key="21">
    <source>
        <dbReference type="ARBA" id="ARBA00061288"/>
    </source>
</evidence>
<dbReference type="OrthoDB" id="34166at2"/>
<dbReference type="InterPro" id="IPR004399">
    <property type="entry name" value="HMP/HMP-P_kinase_dom"/>
</dbReference>
<evidence type="ECO:0000256" key="2">
    <source>
        <dbReference type="ARBA" id="ARBA00000565"/>
    </source>
</evidence>
<evidence type="ECO:0000256" key="18">
    <source>
        <dbReference type="ARBA" id="ARBA00047851"/>
    </source>
</evidence>
<dbReference type="EC" id="2.5.1.3" evidence="9"/>
<dbReference type="PANTHER" id="PTHR20858:SF17">
    <property type="entry name" value="HYDROXYMETHYLPYRIMIDINE_PHOSPHOMETHYLPYRIMIDINE KINASE THI20-RELATED"/>
    <property type="match status" value="1"/>
</dbReference>
<accession>A0A0F6TAJ1</accession>
<evidence type="ECO:0000256" key="13">
    <source>
        <dbReference type="ARBA" id="ARBA00022777"/>
    </source>
</evidence>
<comment type="catalytic activity">
    <reaction evidence="1">
        <text>4-amino-5-hydroxymethyl-2-methylpyrimidine + ATP = 4-amino-2-methyl-5-(phosphooxymethyl)pyrimidine + ADP + H(+)</text>
        <dbReference type="Rhea" id="RHEA:23096"/>
        <dbReference type="ChEBI" id="CHEBI:15378"/>
        <dbReference type="ChEBI" id="CHEBI:16892"/>
        <dbReference type="ChEBI" id="CHEBI:30616"/>
        <dbReference type="ChEBI" id="CHEBI:58354"/>
        <dbReference type="ChEBI" id="CHEBI:456216"/>
        <dbReference type="EC" id="2.7.1.49"/>
    </reaction>
</comment>
<evidence type="ECO:0000256" key="7">
    <source>
        <dbReference type="ARBA" id="ARBA00005165"/>
    </source>
</evidence>
<dbReference type="CDD" id="cd01169">
    <property type="entry name" value="HMPP_kinase"/>
    <property type="match status" value="1"/>
</dbReference>
<comment type="catalytic activity">
    <reaction evidence="17">
        <text>4-methyl-5-(2-phosphooxyethyl)-thiazole + 4-amino-2-methyl-5-(diphosphooxymethyl)pyrimidine + H(+) = thiamine phosphate + diphosphate</text>
        <dbReference type="Rhea" id="RHEA:22328"/>
        <dbReference type="ChEBI" id="CHEBI:15378"/>
        <dbReference type="ChEBI" id="CHEBI:33019"/>
        <dbReference type="ChEBI" id="CHEBI:37575"/>
        <dbReference type="ChEBI" id="CHEBI:57841"/>
        <dbReference type="ChEBI" id="CHEBI:58296"/>
        <dbReference type="EC" id="2.5.1.3"/>
    </reaction>
</comment>
<evidence type="ECO:0000256" key="16">
    <source>
        <dbReference type="ARBA" id="ARBA00023268"/>
    </source>
</evidence>
<keyword evidence="27" id="KW-1185">Reference proteome</keyword>
<dbReference type="KEGG" id="ccj:UL81_05885"/>
<evidence type="ECO:0000313" key="26">
    <source>
        <dbReference type="EMBL" id="AKE39141.1"/>
    </source>
</evidence>